<accession>A0A0A7KTK4</accession>
<name>A0A0A7KTK4_AERSS</name>
<reference evidence="2" key="1">
    <citation type="submission" date="2014-03" db="EMBL/GenBank/DDBJ databases">
        <authorList>
            <person name="Emond-Rheault J.-G."/>
            <person name="Trudel M.V."/>
            <person name="Vincent A.T."/>
            <person name="Brochu F."/>
            <person name="Boyle B."/>
            <person name="Tanaka K.H."/>
            <person name="Attere S.A."/>
            <person name="Jubinville E."/>
            <person name="Frenette M."/>
            <person name="Derome N."/>
            <person name="Charette S.J."/>
        </authorList>
    </citation>
    <scope>NUCLEOTIDE SEQUENCE</scope>
    <source>
        <strain evidence="2">01-B526</strain>
    </source>
</reference>
<organism evidence="2">
    <name type="scientific">Aeromonas salmonicida subsp. salmonicida</name>
    <dbReference type="NCBI Taxonomy" id="29491"/>
    <lineage>
        <taxon>Bacteria</taxon>
        <taxon>Pseudomonadati</taxon>
        <taxon>Pseudomonadota</taxon>
        <taxon>Gammaproteobacteria</taxon>
        <taxon>Aeromonadales</taxon>
        <taxon>Aeromonadaceae</taxon>
        <taxon>Aeromonas</taxon>
    </lineage>
</organism>
<dbReference type="RefSeq" id="WP_005310264.1">
    <property type="nucleotide sequence ID" value="NZ_CP038102.1"/>
</dbReference>
<feature type="region of interest" description="Disordered" evidence="1">
    <location>
        <begin position="283"/>
        <end position="307"/>
    </location>
</feature>
<dbReference type="AlphaFoldDB" id="A0A0A7KTK4"/>
<feature type="compositionally biased region" description="Basic and acidic residues" evidence="1">
    <location>
        <begin position="141"/>
        <end position="153"/>
    </location>
</feature>
<dbReference type="EMBL" id="KJ626178">
    <property type="protein sequence ID" value="AIZ49594.1"/>
    <property type="molecule type" value="Genomic_DNA"/>
</dbReference>
<feature type="region of interest" description="Disordered" evidence="1">
    <location>
        <begin position="1"/>
        <end position="153"/>
    </location>
</feature>
<sequence>MDHLNDQAATEAHQDAADGRDLDVFAQAAGAADARLRGEPATSEPQNDEQRGDNQTGATTGDDEQHQQEAASAAEQQAASEDDLFSDASPEQRAYLQSLLADRDREAQAARSANGRYAATQRQLAEKERQFNEQINSIQQADKKGDGKDATRQLDALESRIAAMREDYPDIADHMQGVADALRDGLRSEISQVKEPVAQLREQAQVRQHEELIAIETDELMRRHPDAETVVVSQEFQAWITQQPASVQSIANSDSAADADVVLTLYKSTQLQAQAAQAQRNAQRQRKLADMAPLGGSQGRATVDTGDEASAFSRAAADADKRLAQRKY</sequence>
<reference evidence="2" key="2">
    <citation type="journal article" date="2015" name="Vet. Microbiol.">
        <title>Variants of a genomic island in Aeromonas salmonicida subsp. salmonicida link isolates with their geographical origins.</title>
        <authorList>
            <person name="Emond-Rheault J.G."/>
            <person name="Vincent A.T."/>
            <person name="Trudel M.V."/>
            <person name="Brochu F."/>
            <person name="Boyle B."/>
            <person name="Tanaka K.H."/>
            <person name="Attere S.A."/>
            <person name="Jubinville E."/>
            <person name="Loch T.P."/>
            <person name="Winters A.D."/>
            <person name="Faisal M."/>
            <person name="Frenette M."/>
            <person name="Derome N."/>
            <person name="Charette S.J."/>
        </authorList>
    </citation>
    <scope>NUCLEOTIDE SEQUENCE</scope>
    <source>
        <strain evidence="2">01-B526</strain>
    </source>
</reference>
<proteinExistence type="predicted"/>
<protein>
    <submittedName>
        <fullName evidence="2">Uncharacterized protein</fullName>
    </submittedName>
</protein>
<evidence type="ECO:0000256" key="1">
    <source>
        <dbReference type="SAM" id="MobiDB-lite"/>
    </source>
</evidence>
<feature type="compositionally biased region" description="Basic and acidic residues" evidence="1">
    <location>
        <begin position="12"/>
        <end position="23"/>
    </location>
</feature>
<evidence type="ECO:0000313" key="2">
    <source>
        <dbReference type="EMBL" id="AIZ49594.1"/>
    </source>
</evidence>
<feature type="compositionally biased region" description="Low complexity" evidence="1">
    <location>
        <begin position="68"/>
        <end position="79"/>
    </location>
</feature>